<sequence length="94" mass="10413">MLSASATRSPDRHRLRPAWEPPAQPFAFSSFDDRVQLAAMPGADTRLTSEKLPRFLSWRAPIELASSQSPVRLAASISRVSSLPLQVDVKVTPW</sequence>
<gene>
    <name evidence="2" type="ORF">MasN3_34120</name>
</gene>
<reference evidence="2" key="1">
    <citation type="submission" date="2022-11" db="EMBL/GenBank/DDBJ databases">
        <title>Isolation and characterization of PLA-degrading bacterium Massilia sp. from Antarctic soil.</title>
        <authorList>
            <person name="Sato K."/>
            <person name="Gomez-Fuentes C."/>
            <person name="Ahmad S.A."/>
            <person name="Zulkharnain A."/>
        </authorList>
    </citation>
    <scope>NUCLEOTIDE SEQUENCE</scope>
    <source>
        <strain evidence="2">N-3</strain>
    </source>
</reference>
<organism evidence="2 3">
    <name type="scientific">Massilia varians</name>
    <dbReference type="NCBI Taxonomy" id="457921"/>
    <lineage>
        <taxon>Bacteria</taxon>
        <taxon>Pseudomonadati</taxon>
        <taxon>Pseudomonadota</taxon>
        <taxon>Betaproteobacteria</taxon>
        <taxon>Burkholderiales</taxon>
        <taxon>Oxalobacteraceae</taxon>
        <taxon>Telluria group</taxon>
        <taxon>Massilia</taxon>
    </lineage>
</organism>
<dbReference type="Proteomes" id="UP001163336">
    <property type="component" value="Chromosome"/>
</dbReference>
<evidence type="ECO:0000313" key="3">
    <source>
        <dbReference type="Proteomes" id="UP001163336"/>
    </source>
</evidence>
<name>A0ABN6TEY3_9BURK</name>
<keyword evidence="3" id="KW-1185">Reference proteome</keyword>
<accession>A0ABN6TEY3</accession>
<feature type="region of interest" description="Disordered" evidence="1">
    <location>
        <begin position="1"/>
        <end position="21"/>
    </location>
</feature>
<dbReference type="EMBL" id="AP026966">
    <property type="protein sequence ID" value="BDT59918.1"/>
    <property type="molecule type" value="Genomic_DNA"/>
</dbReference>
<proteinExistence type="predicted"/>
<evidence type="ECO:0000256" key="1">
    <source>
        <dbReference type="SAM" id="MobiDB-lite"/>
    </source>
</evidence>
<evidence type="ECO:0000313" key="2">
    <source>
        <dbReference type="EMBL" id="BDT59918.1"/>
    </source>
</evidence>
<protein>
    <submittedName>
        <fullName evidence="2">Uncharacterized protein</fullName>
    </submittedName>
</protein>